<protein>
    <submittedName>
        <fullName evidence="1">Uncharacterized protein</fullName>
    </submittedName>
</protein>
<gene>
    <name evidence="1" type="ORF">MNBD_GAMMA15-671</name>
</gene>
<dbReference type="AlphaFoldDB" id="A0A3B0XYB7"/>
<name>A0A3B0XYB7_9ZZZZ</name>
<accession>A0A3B0XYB7</accession>
<sequence>MHTIYIHIDEDLDERQLFSLRDELQMLESVGDVEVNYHLPHDMLVEYEETGITPMAILRELHRCGVHCDIMTC</sequence>
<dbReference type="EMBL" id="UOFN01000013">
    <property type="protein sequence ID" value="VAW73368.1"/>
    <property type="molecule type" value="Genomic_DNA"/>
</dbReference>
<reference evidence="1" key="1">
    <citation type="submission" date="2018-06" db="EMBL/GenBank/DDBJ databases">
        <authorList>
            <person name="Zhirakovskaya E."/>
        </authorList>
    </citation>
    <scope>NUCLEOTIDE SEQUENCE</scope>
</reference>
<organism evidence="1">
    <name type="scientific">hydrothermal vent metagenome</name>
    <dbReference type="NCBI Taxonomy" id="652676"/>
    <lineage>
        <taxon>unclassified sequences</taxon>
        <taxon>metagenomes</taxon>
        <taxon>ecological metagenomes</taxon>
    </lineage>
</organism>
<evidence type="ECO:0000313" key="1">
    <source>
        <dbReference type="EMBL" id="VAW73368.1"/>
    </source>
</evidence>
<proteinExistence type="predicted"/>